<dbReference type="eggNOG" id="COG2206">
    <property type="taxonomic scope" value="Bacteria"/>
</dbReference>
<dbReference type="InterPro" id="IPR003660">
    <property type="entry name" value="HAMP_dom"/>
</dbReference>
<protein>
    <submittedName>
        <fullName evidence="5">Metal dependent phosphohydrolase</fullName>
    </submittedName>
</protein>
<keyword evidence="1" id="KW-1133">Transmembrane helix</keyword>
<dbReference type="PROSITE" id="PS50885">
    <property type="entry name" value="HAMP"/>
    <property type="match status" value="1"/>
</dbReference>
<proteinExistence type="predicted"/>
<dbReference type="SUPFAM" id="SSF158472">
    <property type="entry name" value="HAMP domain-like"/>
    <property type="match status" value="1"/>
</dbReference>
<feature type="domain" description="HD-GYP" evidence="4">
    <location>
        <begin position="437"/>
        <end position="632"/>
    </location>
</feature>
<dbReference type="Gene3D" id="6.10.340.10">
    <property type="match status" value="1"/>
</dbReference>
<sequence>MLIMKSIAPKQRADIGIRLQTKFMIGIILLECMIMTITIMVVERRMHNSILEEFLKRGVTIAKNLAAVNTSLVSTYNYVGMEQNVAKTVSENELVYASIQLFDGETAAYKGVPRFKASLLKSLPATQVSDAGSVSVRYLVLDNDPKQNICEISAPITVLKKHWATVRIGLSLESMNAGIDQTRRTLLILGGIVLIISCLISVLFSTRITRPIATLMKHVEGISKGDYDQEIRVESRDEIGYLARRFGNMQEKLKDHIRIIENSNAELTLTNQRLRYLFDASQAMTSLKNHDRLYDQILEVVLSATDTMAASLLIVEPDDSTRMVASVIKPSVNENDRVKYHRLLEKPPLLDAEPLMFISENASISGLGSPFVKSGISSFPELERISIPLRQSKEIAGFINLIRRQRSIMMLGEIQTLCVLASQTTTSIENIKLFAQLENAYISSIKSLAKSLEFKDKYTHGHGERVANLSREIGRRINLDVHSLQVLYNAALLHDIGKIGIMDNILNKSSRLNRSECQVIQQHPVIGEEILQPIVSLREERRIVRHHHEREDGRGYPDGLMGHQLSVSEKIIIAADAFDAMNSRRSYRDTLPALLIKTELVNNKGQQFDSDVVDVLLEIYEEQLAVRNPHELFEESRLIQLPIAKRT</sequence>
<dbReference type="InterPro" id="IPR029016">
    <property type="entry name" value="GAF-like_dom_sf"/>
</dbReference>
<dbReference type="PROSITE" id="PS51832">
    <property type="entry name" value="HD_GYP"/>
    <property type="match status" value="1"/>
</dbReference>
<evidence type="ECO:0000259" key="2">
    <source>
        <dbReference type="PROSITE" id="PS50885"/>
    </source>
</evidence>
<evidence type="ECO:0000259" key="3">
    <source>
        <dbReference type="PROSITE" id="PS51831"/>
    </source>
</evidence>
<dbReference type="GO" id="GO:0016787">
    <property type="term" value="F:hydrolase activity"/>
    <property type="evidence" value="ECO:0007669"/>
    <property type="project" value="UniProtKB-KW"/>
</dbReference>
<dbReference type="STRING" id="897.B2D07_19620"/>
<feature type="transmembrane region" description="Helical" evidence="1">
    <location>
        <begin position="185"/>
        <end position="204"/>
    </location>
</feature>
<dbReference type="InterPro" id="IPR003607">
    <property type="entry name" value="HD/PDEase_dom"/>
</dbReference>
<dbReference type="PROSITE" id="PS51831">
    <property type="entry name" value="HD"/>
    <property type="match status" value="1"/>
</dbReference>
<organism evidence="5 6">
    <name type="scientific">Desulfococcus multivorans DSM 2059</name>
    <dbReference type="NCBI Taxonomy" id="1121405"/>
    <lineage>
        <taxon>Bacteria</taxon>
        <taxon>Pseudomonadati</taxon>
        <taxon>Thermodesulfobacteriota</taxon>
        <taxon>Desulfobacteria</taxon>
        <taxon>Desulfobacterales</taxon>
        <taxon>Desulfococcaceae</taxon>
        <taxon>Desulfococcus</taxon>
    </lineage>
</organism>
<accession>S7UNC7</accession>
<dbReference type="InterPro" id="IPR006674">
    <property type="entry name" value="HD_domain"/>
</dbReference>
<reference evidence="5 6" key="1">
    <citation type="journal article" date="2013" name="Genome Announc.">
        <title>Draft genome sequences for three mercury-methylating, sulfate-reducing bacteria.</title>
        <authorList>
            <person name="Brown S.D."/>
            <person name="Hurt R.A.Jr."/>
            <person name="Gilmour C.C."/>
            <person name="Elias D.A."/>
        </authorList>
    </citation>
    <scope>NUCLEOTIDE SEQUENCE [LARGE SCALE GENOMIC DNA]</scope>
    <source>
        <strain evidence="5 6">DSM 2059</strain>
    </source>
</reference>
<evidence type="ECO:0000313" key="5">
    <source>
        <dbReference type="EMBL" id="EPR35524.1"/>
    </source>
</evidence>
<dbReference type="Gene3D" id="3.30.450.40">
    <property type="match status" value="1"/>
</dbReference>
<dbReference type="InterPro" id="IPR037522">
    <property type="entry name" value="HD_GYP_dom"/>
</dbReference>
<dbReference type="Pfam" id="PF00672">
    <property type="entry name" value="HAMP"/>
    <property type="match status" value="1"/>
</dbReference>
<dbReference type="GO" id="GO:0007165">
    <property type="term" value="P:signal transduction"/>
    <property type="evidence" value="ECO:0007669"/>
    <property type="project" value="InterPro"/>
</dbReference>
<evidence type="ECO:0000259" key="4">
    <source>
        <dbReference type="PROSITE" id="PS51832"/>
    </source>
</evidence>
<keyword evidence="6" id="KW-1185">Reference proteome</keyword>
<dbReference type="EMBL" id="ATHJ01000107">
    <property type="protein sequence ID" value="EPR35524.1"/>
    <property type="molecule type" value="Genomic_DNA"/>
</dbReference>
<dbReference type="Gene3D" id="1.10.3210.10">
    <property type="entry name" value="Hypothetical protein af1432"/>
    <property type="match status" value="1"/>
</dbReference>
<feature type="transmembrane region" description="Helical" evidence="1">
    <location>
        <begin position="23"/>
        <end position="42"/>
    </location>
</feature>
<evidence type="ECO:0000313" key="6">
    <source>
        <dbReference type="Proteomes" id="UP000014977"/>
    </source>
</evidence>
<dbReference type="Proteomes" id="UP000014977">
    <property type="component" value="Unassembled WGS sequence"/>
</dbReference>
<dbReference type="CDD" id="cd06225">
    <property type="entry name" value="HAMP"/>
    <property type="match status" value="1"/>
</dbReference>
<evidence type="ECO:0000256" key="1">
    <source>
        <dbReference type="SAM" id="Phobius"/>
    </source>
</evidence>
<dbReference type="SMART" id="SM00304">
    <property type="entry name" value="HAMP"/>
    <property type="match status" value="1"/>
</dbReference>
<dbReference type="SMART" id="SM00471">
    <property type="entry name" value="HDc"/>
    <property type="match status" value="1"/>
</dbReference>
<dbReference type="Pfam" id="PF13487">
    <property type="entry name" value="HD_5"/>
    <property type="match status" value="1"/>
</dbReference>
<dbReference type="GO" id="GO:0016020">
    <property type="term" value="C:membrane"/>
    <property type="evidence" value="ECO:0007669"/>
    <property type="project" value="InterPro"/>
</dbReference>
<dbReference type="PANTHER" id="PTHR43155">
    <property type="entry name" value="CYCLIC DI-GMP PHOSPHODIESTERASE PA4108-RELATED"/>
    <property type="match status" value="1"/>
</dbReference>
<dbReference type="AlphaFoldDB" id="S7UNC7"/>
<feature type="domain" description="HAMP" evidence="2">
    <location>
        <begin position="206"/>
        <end position="258"/>
    </location>
</feature>
<dbReference type="SUPFAM" id="SSF109604">
    <property type="entry name" value="HD-domain/PDEase-like"/>
    <property type="match status" value="1"/>
</dbReference>
<gene>
    <name evidence="5" type="ORF">dsmv_3094</name>
</gene>
<name>S7UNC7_DESML</name>
<keyword evidence="1" id="KW-0812">Transmembrane</keyword>
<keyword evidence="1" id="KW-0472">Membrane</keyword>
<keyword evidence="5" id="KW-0378">Hydrolase</keyword>
<dbReference type="CDD" id="cd00077">
    <property type="entry name" value="HDc"/>
    <property type="match status" value="1"/>
</dbReference>
<feature type="domain" description="HD" evidence="3">
    <location>
        <begin position="459"/>
        <end position="581"/>
    </location>
</feature>
<dbReference type="SUPFAM" id="SSF55781">
    <property type="entry name" value="GAF domain-like"/>
    <property type="match status" value="1"/>
</dbReference>
<comment type="caution">
    <text evidence="5">The sequence shown here is derived from an EMBL/GenBank/DDBJ whole genome shotgun (WGS) entry which is preliminary data.</text>
</comment>